<proteinExistence type="predicted"/>
<protein>
    <submittedName>
        <fullName evidence="3">Recombinase family protein</fullName>
    </submittedName>
</protein>
<evidence type="ECO:0000259" key="2">
    <source>
        <dbReference type="PROSITE" id="PS51737"/>
    </source>
</evidence>
<dbReference type="PANTHER" id="PTHR30461:SF23">
    <property type="entry name" value="DNA RECOMBINASE-RELATED"/>
    <property type="match status" value="1"/>
</dbReference>
<keyword evidence="4" id="KW-1185">Reference proteome</keyword>
<accession>A0ABY6Z5H0</accession>
<dbReference type="PANTHER" id="PTHR30461">
    <property type="entry name" value="DNA-INVERTASE FROM LAMBDOID PROPHAGE"/>
    <property type="match status" value="1"/>
</dbReference>
<name>A0ABY6Z5H0_9BACL</name>
<feature type="domain" description="Recombinase" evidence="2">
    <location>
        <begin position="158"/>
        <end position="285"/>
    </location>
</feature>
<evidence type="ECO:0000313" key="4">
    <source>
        <dbReference type="Proteomes" id="UP001164803"/>
    </source>
</evidence>
<dbReference type="RefSeq" id="WP_268045697.1">
    <property type="nucleotide sequence ID" value="NZ_CP104064.1"/>
</dbReference>
<dbReference type="InterPro" id="IPR036162">
    <property type="entry name" value="Resolvase-like_N_sf"/>
</dbReference>
<feature type="domain" description="Resolvase/invertase-type recombinase catalytic" evidence="1">
    <location>
        <begin position="2"/>
        <end position="151"/>
    </location>
</feature>
<dbReference type="InterPro" id="IPR038109">
    <property type="entry name" value="DNA_bind_recomb_sf"/>
</dbReference>
<dbReference type="InterPro" id="IPR050639">
    <property type="entry name" value="SSR_resolvase"/>
</dbReference>
<dbReference type="EMBL" id="CP104064">
    <property type="protein sequence ID" value="WAH38138.1"/>
    <property type="molecule type" value="Genomic_DNA"/>
</dbReference>
<dbReference type="Pfam" id="PF00239">
    <property type="entry name" value="Resolvase"/>
    <property type="match status" value="1"/>
</dbReference>
<dbReference type="Gene3D" id="3.90.1750.20">
    <property type="entry name" value="Putative Large Serine Recombinase, Chain B, Domain 2"/>
    <property type="match status" value="1"/>
</dbReference>
<dbReference type="Gene3D" id="3.40.50.1390">
    <property type="entry name" value="Resolvase, N-terminal catalytic domain"/>
    <property type="match status" value="1"/>
</dbReference>
<dbReference type="PROSITE" id="PS51736">
    <property type="entry name" value="RECOMBINASES_3"/>
    <property type="match status" value="1"/>
</dbReference>
<dbReference type="Proteomes" id="UP001164803">
    <property type="component" value="Chromosome"/>
</dbReference>
<dbReference type="InterPro" id="IPR006119">
    <property type="entry name" value="Resolv_N"/>
</dbReference>
<reference evidence="3" key="1">
    <citation type="submission" date="2022-08" db="EMBL/GenBank/DDBJ databases">
        <title>Alicyclobacillus dauci DSM2870, complete genome.</title>
        <authorList>
            <person name="Wang Q."/>
            <person name="Cai R."/>
            <person name="Wang Z."/>
        </authorList>
    </citation>
    <scope>NUCLEOTIDE SEQUENCE</scope>
    <source>
        <strain evidence="3">DSM 28700</strain>
    </source>
</reference>
<dbReference type="InterPro" id="IPR011109">
    <property type="entry name" value="DNA_bind_recombinase_dom"/>
</dbReference>
<evidence type="ECO:0000313" key="3">
    <source>
        <dbReference type="EMBL" id="WAH38138.1"/>
    </source>
</evidence>
<sequence>MRTVAYYRSSTNLQEHSVEMQKTMAFKTAREKLLVIEDQYPDPFISARQVTMKDRPELKRLMDDIKKGRVQNLLVYKRDRLARLATEYMHIYRFLKEHQVNVIFTADNEHPLSYTAVGEFFEVLMAGVIQREGEQIAKRIRDSKISKFLAKQYAGKVPFGYHINKHVKENEVQERIVQTPGDIEIARELYDLVLSQHFESLNEIKKYFDRQELSRKVVKKGQVVKERNWEVADIYNILSNPLYMGKHIMTFEGAGEFEATYEGIAIVTVEEWEKVQELLPNMITKRERDKEKIVYHMEGLLFCSVCKEPLIAKDRMRQGVNVGMYECTHEAHNCKVRQEHVETLVLERAKTFFSTMVMANINDLIERYRSTNAERLQRQIKTLSSEIEERKNQMVKRADQYLRTSDTSKKGELTDKLLKLYEQTSTVQKEYDAFIDLLAEVEALSARPKQLADNLAEFLETMQEREPDEIRLLFRDIVACVDVSPKCIDITFKHPYVVSKDVLTDVAT</sequence>
<dbReference type="Pfam" id="PF07508">
    <property type="entry name" value="Recombinase"/>
    <property type="match status" value="1"/>
</dbReference>
<gene>
    <name evidence="3" type="ORF">NZD86_06525</name>
</gene>
<dbReference type="SUPFAM" id="SSF53041">
    <property type="entry name" value="Resolvase-like"/>
    <property type="match status" value="1"/>
</dbReference>
<organism evidence="3 4">
    <name type="scientific">Alicyclobacillus dauci</name>
    <dbReference type="NCBI Taxonomy" id="1475485"/>
    <lineage>
        <taxon>Bacteria</taxon>
        <taxon>Bacillati</taxon>
        <taxon>Bacillota</taxon>
        <taxon>Bacilli</taxon>
        <taxon>Bacillales</taxon>
        <taxon>Alicyclobacillaceae</taxon>
        <taxon>Alicyclobacillus</taxon>
    </lineage>
</organism>
<evidence type="ECO:0000259" key="1">
    <source>
        <dbReference type="PROSITE" id="PS51736"/>
    </source>
</evidence>
<dbReference type="CDD" id="cd00338">
    <property type="entry name" value="Ser_Recombinase"/>
    <property type="match status" value="1"/>
</dbReference>
<dbReference type="PROSITE" id="PS51737">
    <property type="entry name" value="RECOMBINASE_DNA_BIND"/>
    <property type="match status" value="1"/>
</dbReference>
<dbReference type="SMART" id="SM00857">
    <property type="entry name" value="Resolvase"/>
    <property type="match status" value="1"/>
</dbReference>